<proteinExistence type="inferred from homology"/>
<keyword evidence="5 10" id="KW-0812">Transmembrane</keyword>
<keyword evidence="7" id="KW-0406">Ion transport</keyword>
<feature type="transmembrane region" description="Helical" evidence="10">
    <location>
        <begin position="55"/>
        <end position="73"/>
    </location>
</feature>
<feature type="region of interest" description="Disordered" evidence="9">
    <location>
        <begin position="1"/>
        <end position="21"/>
    </location>
</feature>
<evidence type="ECO:0000256" key="1">
    <source>
        <dbReference type="ARBA" id="ARBA00004141"/>
    </source>
</evidence>
<comment type="similarity">
    <text evidence="2">Belongs to the monovalent cation:proton antiporter 2 (CPA2) transporter (TC 2.A.37) family.</text>
</comment>
<dbReference type="KEGG" id="sfk:KY5_7715"/>
<evidence type="ECO:0000256" key="2">
    <source>
        <dbReference type="ARBA" id="ARBA00005551"/>
    </source>
</evidence>
<dbReference type="PANTHER" id="PTHR43562:SF1">
    <property type="entry name" value="NA(+)_H(+) ANTIPORTER YJBQ-RELATED"/>
    <property type="match status" value="1"/>
</dbReference>
<feature type="transmembrane region" description="Helical" evidence="10">
    <location>
        <begin position="262"/>
        <end position="280"/>
    </location>
</feature>
<feature type="transmembrane region" description="Helical" evidence="10">
    <location>
        <begin position="138"/>
        <end position="156"/>
    </location>
</feature>
<evidence type="ECO:0000256" key="9">
    <source>
        <dbReference type="SAM" id="MobiDB-lite"/>
    </source>
</evidence>
<feature type="transmembrane region" description="Helical" evidence="10">
    <location>
        <begin position="114"/>
        <end position="132"/>
    </location>
</feature>
<comment type="subcellular location">
    <subcellularLocation>
        <location evidence="1">Membrane</location>
        <topology evidence="1">Multi-pass membrane protein</topology>
    </subcellularLocation>
</comment>
<dbReference type="Proteomes" id="UP000221011">
    <property type="component" value="Chromosome"/>
</dbReference>
<feature type="transmembrane region" description="Helical" evidence="10">
    <location>
        <begin position="385"/>
        <end position="404"/>
    </location>
</feature>
<feature type="transmembrane region" description="Helical" evidence="10">
    <location>
        <begin position="195"/>
        <end position="216"/>
    </location>
</feature>
<dbReference type="InterPro" id="IPR006153">
    <property type="entry name" value="Cation/H_exchanger_TM"/>
</dbReference>
<keyword evidence="6 10" id="KW-1133">Transmembrane helix</keyword>
<evidence type="ECO:0000313" key="12">
    <source>
        <dbReference type="EMBL" id="ATL32733.1"/>
    </source>
</evidence>
<feature type="transmembrane region" description="Helical" evidence="10">
    <location>
        <begin position="237"/>
        <end position="256"/>
    </location>
</feature>
<dbReference type="EMBL" id="CP022685">
    <property type="protein sequence ID" value="ATL32733.1"/>
    <property type="molecule type" value="Genomic_DNA"/>
</dbReference>
<evidence type="ECO:0000313" key="13">
    <source>
        <dbReference type="Proteomes" id="UP000221011"/>
    </source>
</evidence>
<feature type="transmembrane region" description="Helical" evidence="10">
    <location>
        <begin position="168"/>
        <end position="189"/>
    </location>
</feature>
<dbReference type="AlphaFoldDB" id="A0A291QMP5"/>
<feature type="transmembrane region" description="Helical" evidence="10">
    <location>
        <begin position="322"/>
        <end position="344"/>
    </location>
</feature>
<gene>
    <name evidence="12" type="ORF">KY5_7715</name>
</gene>
<dbReference type="PANTHER" id="PTHR43562">
    <property type="entry name" value="NAPA-TYPE SODIUM/HYDROGEN ANTIPORTER"/>
    <property type="match status" value="1"/>
</dbReference>
<accession>A0A291QMP5</accession>
<evidence type="ECO:0000256" key="6">
    <source>
        <dbReference type="ARBA" id="ARBA00022989"/>
    </source>
</evidence>
<keyword evidence="8 10" id="KW-0472">Membrane</keyword>
<sequence length="426" mass="44964">MRREPASPKVETTRTGAEQGDGVDQAGTLILIMAAAVLAPLLAHGTGRWIRIPVVIFEIVLGILIGPDVLGWAHSDEVVDVLSDLGLSMLIFLAGYEIEFGAIRGDTLRRASRAWVVSLLLGLAGALALTGFDLARTVIIGTALTSTALGTVLPILRDSGDLEGRFGTVMMAFGALGEFGPIIAMSVLLSGRDPGASTVVLIVFAAITAAAVWWALRPRPPWFSQVVRATLHTSGQFAVRFVMLLLVAMLALSQAFGLDVLLGAFAAGLLTRLVLQGSVPESSEQVLEKVEAMGFGFLVPLFFIATGIQFDLASLLDGGRALLLLPVFLVLFVVVRGLPAYLLAPRDLSPLSRRALSLYSATCLPLVVAITAIGVDDEVLGESTAAALVGAAMISVLVFPLLAMRVRARERHVSAKLPPAAETESW</sequence>
<name>A0A291QMP5_9ACTN</name>
<feature type="transmembrane region" description="Helical" evidence="10">
    <location>
        <begin position="356"/>
        <end position="373"/>
    </location>
</feature>
<evidence type="ECO:0000256" key="5">
    <source>
        <dbReference type="ARBA" id="ARBA00022692"/>
    </source>
</evidence>
<dbReference type="InterPro" id="IPR038770">
    <property type="entry name" value="Na+/solute_symporter_sf"/>
</dbReference>
<dbReference type="GO" id="GO:1902600">
    <property type="term" value="P:proton transmembrane transport"/>
    <property type="evidence" value="ECO:0007669"/>
    <property type="project" value="InterPro"/>
</dbReference>
<evidence type="ECO:0000256" key="7">
    <source>
        <dbReference type="ARBA" id="ARBA00023065"/>
    </source>
</evidence>
<evidence type="ECO:0000256" key="4">
    <source>
        <dbReference type="ARBA" id="ARBA00022449"/>
    </source>
</evidence>
<evidence type="ECO:0000256" key="3">
    <source>
        <dbReference type="ARBA" id="ARBA00022448"/>
    </source>
</evidence>
<keyword evidence="3" id="KW-0813">Transport</keyword>
<feature type="transmembrane region" description="Helical" evidence="10">
    <location>
        <begin position="85"/>
        <end position="102"/>
    </location>
</feature>
<feature type="domain" description="Cation/H+ exchanger transmembrane" evidence="11">
    <location>
        <begin position="36"/>
        <end position="402"/>
    </location>
</feature>
<reference evidence="12 13" key="1">
    <citation type="submission" date="2017-08" db="EMBL/GenBank/DDBJ databases">
        <title>Complete Genome Sequence of Streptomyces formicae KY5, the formicamycin producer.</title>
        <authorList>
            <person name="Holmes N.A."/>
            <person name="Devine R."/>
            <person name="Qin Z."/>
            <person name="Seipke R.F."/>
            <person name="Wilkinson B."/>
            <person name="Hutchings M.I."/>
        </authorList>
    </citation>
    <scope>NUCLEOTIDE SEQUENCE [LARGE SCALE GENOMIC DNA]</scope>
    <source>
        <strain evidence="12 13">KY5</strain>
    </source>
</reference>
<dbReference type="Pfam" id="PF00999">
    <property type="entry name" value="Na_H_Exchanger"/>
    <property type="match status" value="1"/>
</dbReference>
<dbReference type="GO" id="GO:0015297">
    <property type="term" value="F:antiporter activity"/>
    <property type="evidence" value="ECO:0007669"/>
    <property type="project" value="UniProtKB-KW"/>
</dbReference>
<keyword evidence="4" id="KW-0050">Antiport</keyword>
<feature type="transmembrane region" description="Helical" evidence="10">
    <location>
        <begin position="292"/>
        <end position="310"/>
    </location>
</feature>
<evidence type="ECO:0000256" key="8">
    <source>
        <dbReference type="ARBA" id="ARBA00023136"/>
    </source>
</evidence>
<evidence type="ECO:0000256" key="10">
    <source>
        <dbReference type="SAM" id="Phobius"/>
    </source>
</evidence>
<protein>
    <recommendedName>
        <fullName evidence="11">Cation/H+ exchanger transmembrane domain-containing protein</fullName>
    </recommendedName>
</protein>
<dbReference type="Gene3D" id="1.20.1530.20">
    <property type="match status" value="1"/>
</dbReference>
<feature type="transmembrane region" description="Helical" evidence="10">
    <location>
        <begin position="26"/>
        <end position="43"/>
    </location>
</feature>
<organism evidence="12 13">
    <name type="scientific">Streptomyces formicae</name>
    <dbReference type="NCBI Taxonomy" id="1616117"/>
    <lineage>
        <taxon>Bacteria</taxon>
        <taxon>Bacillati</taxon>
        <taxon>Actinomycetota</taxon>
        <taxon>Actinomycetes</taxon>
        <taxon>Kitasatosporales</taxon>
        <taxon>Streptomycetaceae</taxon>
        <taxon>Streptomyces</taxon>
    </lineage>
</organism>
<dbReference type="GO" id="GO:0016020">
    <property type="term" value="C:membrane"/>
    <property type="evidence" value="ECO:0007669"/>
    <property type="project" value="UniProtKB-SubCell"/>
</dbReference>
<keyword evidence="13" id="KW-1185">Reference proteome</keyword>
<evidence type="ECO:0000259" key="11">
    <source>
        <dbReference type="Pfam" id="PF00999"/>
    </source>
</evidence>